<proteinExistence type="predicted"/>
<gene>
    <name evidence="2" type="ORF">Van01_39430</name>
</gene>
<feature type="region of interest" description="Disordered" evidence="1">
    <location>
        <begin position="1"/>
        <end position="38"/>
    </location>
</feature>
<sequence length="133" mass="14982">MAEWRPPGSTAPGGEPGATQGSGEGRILPDHEYGRGQYDPVSGLWDWYEIPAEERRRGEPVAWSAILSRWRLIEADLASEYGLDLEAEPRLLASRSWRWLETRILGLLAADTRLYRALAPEPEMPEVPKGSRR</sequence>
<protein>
    <submittedName>
        <fullName evidence="2">Uncharacterized protein</fullName>
    </submittedName>
</protein>
<keyword evidence="3" id="KW-1185">Reference proteome</keyword>
<feature type="compositionally biased region" description="Gly residues" evidence="1">
    <location>
        <begin position="14"/>
        <end position="24"/>
    </location>
</feature>
<evidence type="ECO:0000313" key="3">
    <source>
        <dbReference type="Proteomes" id="UP000647017"/>
    </source>
</evidence>
<dbReference type="EMBL" id="BOOZ01000024">
    <property type="protein sequence ID" value="GIJ10729.1"/>
    <property type="molecule type" value="Genomic_DNA"/>
</dbReference>
<dbReference type="Proteomes" id="UP000647017">
    <property type="component" value="Unassembled WGS sequence"/>
</dbReference>
<accession>A0ABQ4HYK7</accession>
<name>A0ABQ4HYK7_9ACTN</name>
<evidence type="ECO:0000313" key="2">
    <source>
        <dbReference type="EMBL" id="GIJ10729.1"/>
    </source>
</evidence>
<evidence type="ECO:0000256" key="1">
    <source>
        <dbReference type="SAM" id="MobiDB-lite"/>
    </source>
</evidence>
<reference evidence="2 3" key="1">
    <citation type="submission" date="2021-01" db="EMBL/GenBank/DDBJ databases">
        <title>Whole genome shotgun sequence of Verrucosispora andamanensis NBRC 109075.</title>
        <authorList>
            <person name="Komaki H."/>
            <person name="Tamura T."/>
        </authorList>
    </citation>
    <scope>NUCLEOTIDE SEQUENCE [LARGE SCALE GENOMIC DNA]</scope>
    <source>
        <strain evidence="2 3">NBRC 109075</strain>
    </source>
</reference>
<comment type="caution">
    <text evidence="2">The sequence shown here is derived from an EMBL/GenBank/DDBJ whole genome shotgun (WGS) entry which is preliminary data.</text>
</comment>
<organism evidence="2 3">
    <name type="scientific">Micromonospora andamanensis</name>
    <dbReference type="NCBI Taxonomy" id="1287068"/>
    <lineage>
        <taxon>Bacteria</taxon>
        <taxon>Bacillati</taxon>
        <taxon>Actinomycetota</taxon>
        <taxon>Actinomycetes</taxon>
        <taxon>Micromonosporales</taxon>
        <taxon>Micromonosporaceae</taxon>
        <taxon>Micromonospora</taxon>
    </lineage>
</organism>